<dbReference type="RefSeq" id="WP_004737993.1">
    <property type="nucleotide sequence ID" value="NZ_CAWNUI010000022.1"/>
</dbReference>
<dbReference type="Proteomes" id="UP000519158">
    <property type="component" value="Unassembled WGS sequence"/>
</dbReference>
<dbReference type="InterPro" id="IPR001387">
    <property type="entry name" value="Cro/C1-type_HTH"/>
</dbReference>
<dbReference type="Gene3D" id="1.10.260.40">
    <property type="entry name" value="lambda repressor-like DNA-binding domains"/>
    <property type="match status" value="1"/>
</dbReference>
<dbReference type="AlphaFoldDB" id="A0A2N7KJT5"/>
<sequence>MEPSKYKYPITAKLIRDARLRSGLQQKDFISQNNLEITQATFSRWETGQAQVPANVLLKLGLVSEAIVL</sequence>
<dbReference type="GO" id="GO:0003677">
    <property type="term" value="F:DNA binding"/>
    <property type="evidence" value="ECO:0007669"/>
    <property type="project" value="InterPro"/>
</dbReference>
<evidence type="ECO:0000313" key="4">
    <source>
        <dbReference type="Proteomes" id="UP001177935"/>
    </source>
</evidence>
<comment type="caution">
    <text evidence="1">The sequence shown here is derived from an EMBL/GenBank/DDBJ whole genome shotgun (WGS) entry which is preliminary data.</text>
</comment>
<dbReference type="InterPro" id="IPR010982">
    <property type="entry name" value="Lambda_DNA-bd_dom_sf"/>
</dbReference>
<dbReference type="SUPFAM" id="SSF47413">
    <property type="entry name" value="lambda repressor-like DNA-binding domains"/>
    <property type="match status" value="1"/>
</dbReference>
<gene>
    <name evidence="2" type="ORF">F0234_15675</name>
    <name evidence="1" type="ORF">Q8W42_18045</name>
</gene>
<accession>A0A2N7KJT5</accession>
<dbReference type="CDD" id="cd00093">
    <property type="entry name" value="HTH_XRE"/>
    <property type="match status" value="1"/>
</dbReference>
<evidence type="ECO:0000313" key="2">
    <source>
        <dbReference type="EMBL" id="NOJ14198.1"/>
    </source>
</evidence>
<name>A0A2N7KJT5_VIBSP</name>
<organism evidence="1 4">
    <name type="scientific">Vibrio splendidus</name>
    <dbReference type="NCBI Taxonomy" id="29497"/>
    <lineage>
        <taxon>Bacteria</taxon>
        <taxon>Pseudomonadati</taxon>
        <taxon>Pseudomonadota</taxon>
        <taxon>Gammaproteobacteria</taxon>
        <taxon>Vibrionales</taxon>
        <taxon>Vibrionaceae</taxon>
        <taxon>Vibrio</taxon>
    </lineage>
</organism>
<reference evidence="1" key="2">
    <citation type="submission" date="2023-07" db="EMBL/GenBank/DDBJ databases">
        <title>Genome content predicts the carbon catabolic preferences of heterotrophic bacteria.</title>
        <authorList>
            <person name="Gralka M."/>
        </authorList>
    </citation>
    <scope>NUCLEOTIDE SEQUENCE</scope>
    <source>
        <strain evidence="1">6E02</strain>
    </source>
</reference>
<proteinExistence type="predicted"/>
<evidence type="ECO:0000313" key="1">
    <source>
        <dbReference type="EMBL" id="MDP2502621.1"/>
    </source>
</evidence>
<protein>
    <submittedName>
        <fullName evidence="1">Transcriptional regulator</fullName>
    </submittedName>
</protein>
<dbReference type="Proteomes" id="UP001177935">
    <property type="component" value="Unassembled WGS sequence"/>
</dbReference>
<reference evidence="2 3" key="1">
    <citation type="submission" date="2019-09" db="EMBL/GenBank/DDBJ databases">
        <title>Draft genome sequencing and comparative genomics of hatchery-associated Vibrios.</title>
        <authorList>
            <person name="Kehlet-Delgado H."/>
            <person name="Mueller R.S."/>
        </authorList>
    </citation>
    <scope>NUCLEOTIDE SEQUENCE [LARGE SCALE GENOMIC DNA]</scope>
    <source>
        <strain evidence="2 3">99-70-13A3</strain>
    </source>
</reference>
<evidence type="ECO:0000313" key="3">
    <source>
        <dbReference type="Proteomes" id="UP000519158"/>
    </source>
</evidence>
<dbReference type="EMBL" id="VTXL01000013">
    <property type="protein sequence ID" value="NOJ14198.1"/>
    <property type="molecule type" value="Genomic_DNA"/>
</dbReference>
<dbReference type="EMBL" id="JAUYVL010000012">
    <property type="protein sequence ID" value="MDP2502621.1"/>
    <property type="molecule type" value="Genomic_DNA"/>
</dbReference>